<dbReference type="AlphaFoldDB" id="A0AAC9L663"/>
<protein>
    <recommendedName>
        <fullName evidence="2">UPF0232 protein UA74_00025</fullName>
    </recommendedName>
</protein>
<evidence type="ECO:0000256" key="3">
    <source>
        <dbReference type="SAM" id="MobiDB-lite"/>
    </source>
</evidence>
<feature type="compositionally biased region" description="Low complexity" evidence="3">
    <location>
        <begin position="31"/>
        <end position="55"/>
    </location>
</feature>
<sequence>MDGVDNSRWGADAASRSAHRPVPGVTSAGSLPDAAAPRGADLARATLAAARAAAKAKGRAPGQQTARRGVRTGRRRTWSGPRPDDRDPQLLGRLASRIAVERGWSESLAGGSVFGRWARLVGEDVAEHSTPVALRDGELTVQADSTAWATQLRLLQRQLLARIGTGAGPGVVRRLKVQGPAAPSWRYGPRHVSGRGPRDTYG</sequence>
<organism evidence="4 5">
    <name type="scientific">Actinoalloteichus fjordicus</name>
    <dbReference type="NCBI Taxonomy" id="1612552"/>
    <lineage>
        <taxon>Bacteria</taxon>
        <taxon>Bacillati</taxon>
        <taxon>Actinomycetota</taxon>
        <taxon>Actinomycetes</taxon>
        <taxon>Pseudonocardiales</taxon>
        <taxon>Pseudonocardiaceae</taxon>
        <taxon>Actinoalloteichus</taxon>
    </lineage>
</organism>
<evidence type="ECO:0000313" key="4">
    <source>
        <dbReference type="EMBL" id="APU12108.1"/>
    </source>
</evidence>
<name>A0AAC9L663_9PSEU</name>
<feature type="region of interest" description="Disordered" evidence="3">
    <location>
        <begin position="1"/>
        <end position="89"/>
    </location>
</feature>
<dbReference type="HAMAP" id="MF_00630">
    <property type="entry name" value="UPF0232"/>
    <property type="match status" value="1"/>
</dbReference>
<feature type="compositionally biased region" description="Basic residues" evidence="3">
    <location>
        <begin position="68"/>
        <end position="77"/>
    </location>
</feature>
<proteinExistence type="inferred from homology"/>
<evidence type="ECO:0000256" key="2">
    <source>
        <dbReference type="HAMAP-Rule" id="MF_00630"/>
    </source>
</evidence>
<dbReference type="PANTHER" id="PTHR36456">
    <property type="entry name" value="UPF0232 PROTEIN SCO3875"/>
    <property type="match status" value="1"/>
</dbReference>
<dbReference type="Proteomes" id="UP000185511">
    <property type="component" value="Chromosome"/>
</dbReference>
<evidence type="ECO:0000256" key="1">
    <source>
        <dbReference type="ARBA" id="ARBA00006200"/>
    </source>
</evidence>
<comment type="similarity">
    <text evidence="1 2">Belongs to the UPF0232 family.</text>
</comment>
<dbReference type="EMBL" id="CP016076">
    <property type="protein sequence ID" value="APU12108.1"/>
    <property type="molecule type" value="Genomic_DNA"/>
</dbReference>
<evidence type="ECO:0000313" key="5">
    <source>
        <dbReference type="Proteomes" id="UP000185511"/>
    </source>
</evidence>
<dbReference type="Pfam" id="PF05258">
    <property type="entry name" value="DciA"/>
    <property type="match status" value="1"/>
</dbReference>
<feature type="region of interest" description="Disordered" evidence="3">
    <location>
        <begin position="181"/>
        <end position="202"/>
    </location>
</feature>
<dbReference type="KEGG" id="acad:UA74_00025"/>
<keyword evidence="5" id="KW-1185">Reference proteome</keyword>
<dbReference type="PANTHER" id="PTHR36456:SF1">
    <property type="entry name" value="UPF0232 PROTEIN SCO3875"/>
    <property type="match status" value="1"/>
</dbReference>
<reference evidence="5" key="1">
    <citation type="submission" date="2016-06" db="EMBL/GenBank/DDBJ databases">
        <title>Complete genome sequence of Actinoalloteichus fjordicus DSM 46855 (=ADI127-17), type strain of the new species Actinoalloteichus fjordicus.</title>
        <authorList>
            <person name="Ruckert C."/>
            <person name="Nouioui I."/>
            <person name="Willmese J."/>
            <person name="van Wezel G."/>
            <person name="Klenk H.-P."/>
            <person name="Kalinowski J."/>
            <person name="Zotchev S.B."/>
        </authorList>
    </citation>
    <scope>NUCLEOTIDE SEQUENCE [LARGE SCALE GENOMIC DNA]</scope>
    <source>
        <strain evidence="5">ADI127-7</strain>
    </source>
</reference>
<dbReference type="InterPro" id="IPR023007">
    <property type="entry name" value="UPF0232_actinobac"/>
</dbReference>
<dbReference type="InterPro" id="IPR007922">
    <property type="entry name" value="DciA-like"/>
</dbReference>
<gene>
    <name evidence="4" type="ORF">UA74_00025</name>
</gene>
<accession>A0AAC9L663</accession>